<feature type="compositionally biased region" description="Low complexity" evidence="1">
    <location>
        <begin position="518"/>
        <end position="536"/>
    </location>
</feature>
<dbReference type="RefSeq" id="XP_028464470.1">
    <property type="nucleotide sequence ID" value="XM_028612543.1"/>
</dbReference>
<name>A0A3N2PQC4_SODAK</name>
<evidence type="ECO:0000313" key="3">
    <source>
        <dbReference type="Proteomes" id="UP000272025"/>
    </source>
</evidence>
<dbReference type="InterPro" id="IPR036322">
    <property type="entry name" value="WD40_repeat_dom_sf"/>
</dbReference>
<dbReference type="SUPFAM" id="SSF50978">
    <property type="entry name" value="WD40 repeat-like"/>
    <property type="match status" value="1"/>
</dbReference>
<organism evidence="2 3">
    <name type="scientific">Sodiomyces alkalinus (strain CBS 110278 / VKM F-3762 / F11)</name>
    <name type="common">Alkaliphilic filamentous fungus</name>
    <dbReference type="NCBI Taxonomy" id="1314773"/>
    <lineage>
        <taxon>Eukaryota</taxon>
        <taxon>Fungi</taxon>
        <taxon>Dikarya</taxon>
        <taxon>Ascomycota</taxon>
        <taxon>Pezizomycotina</taxon>
        <taxon>Sordariomycetes</taxon>
        <taxon>Hypocreomycetidae</taxon>
        <taxon>Glomerellales</taxon>
        <taxon>Plectosphaerellaceae</taxon>
        <taxon>Sodiomyces</taxon>
    </lineage>
</organism>
<evidence type="ECO:0000256" key="1">
    <source>
        <dbReference type="SAM" id="MobiDB-lite"/>
    </source>
</evidence>
<dbReference type="OrthoDB" id="1259151at2759"/>
<protein>
    <recommendedName>
        <fullName evidence="4">F-box domain-containing protein</fullName>
    </recommendedName>
</protein>
<reference evidence="2 3" key="1">
    <citation type="journal article" date="2018" name="Mol. Ecol.">
        <title>The obligate alkalophilic soda-lake fungus Sodiomyces alkalinus has shifted to a protein diet.</title>
        <authorList>
            <person name="Grum-Grzhimaylo A.A."/>
            <person name="Falkoski D.L."/>
            <person name="van den Heuvel J."/>
            <person name="Valero-Jimenez C.A."/>
            <person name="Min B."/>
            <person name="Choi I.G."/>
            <person name="Lipzen A."/>
            <person name="Daum C.G."/>
            <person name="Aanen D.K."/>
            <person name="Tsang A."/>
            <person name="Henrissat B."/>
            <person name="Bilanenko E.N."/>
            <person name="de Vries R.P."/>
            <person name="van Kan J.A.L."/>
            <person name="Grigoriev I.V."/>
            <person name="Debets A.J.M."/>
        </authorList>
    </citation>
    <scope>NUCLEOTIDE SEQUENCE [LARGE SCALE GENOMIC DNA]</scope>
    <source>
        <strain evidence="2 3">F11</strain>
    </source>
</reference>
<sequence length="650" mass="71258">MSLDQLSDDAILEILSHLTTARDVANVSRACRALHRTVHQGGGWRSFVRHRFATYAVSEPRDGRWDELAAALTAQSRSWDRKSLLPVAYTHAQSPQSNFFAGQHSRRLHHPFSPALDAARVWNDSFELVVWGAGEDIVGRFRPLASSGSDRRRSNGGGGGGGGGNSGEGDAWFCFEGRRNGYSPAKGDVTAIKLIEPGGKLGMLIGRASGELHLISAERGNASNVVETFRLPEPPSHVKAATWEAAAYVDVCPNQTSIVAGNRATINIFPLRSSSMSEAIPLETFSLDSHTFHGSDDRSLFIHSAKALTNDTIACALGGDPVPLRWLQATPTGLVPKVVDKSDRLLRNLSRSVKTTIRALEVIPTAGLSAGQSGSGNLLLTAWDDGTVRLLDTRTPSPYDMIYRDLFQPEETTSSLLTWGAHHFVAGSNEYPHLKTFDFRWPEHHAEYRYTDALPCSPSPPFPAPPDADWSLPLPHRRPRPDLVHSRCNHAENTVCTFHRLAREDDYHPNACLILQPSSSSNRSSSTSSRRSLPSRIHSLAKSSNAADAFYVGLPGAVAEMRLVAEGESHVGPLVGKAASRRGWQAETAQFAFLETGTGMLPPLEDGYPGLGIYTFSPLLVQQWGGRPWTPPEGARWHRWDRRFWSPDHF</sequence>
<feature type="region of interest" description="Disordered" evidence="1">
    <location>
        <begin position="144"/>
        <end position="165"/>
    </location>
</feature>
<dbReference type="CDD" id="cd09917">
    <property type="entry name" value="F-box_SF"/>
    <property type="match status" value="1"/>
</dbReference>
<dbReference type="InterPro" id="IPR015943">
    <property type="entry name" value="WD40/YVTN_repeat-like_dom_sf"/>
</dbReference>
<evidence type="ECO:0000313" key="2">
    <source>
        <dbReference type="EMBL" id="ROT36664.1"/>
    </source>
</evidence>
<dbReference type="InterPro" id="IPR036047">
    <property type="entry name" value="F-box-like_dom_sf"/>
</dbReference>
<dbReference type="SUPFAM" id="SSF81383">
    <property type="entry name" value="F-box domain"/>
    <property type="match status" value="1"/>
</dbReference>
<feature type="compositionally biased region" description="Gly residues" evidence="1">
    <location>
        <begin position="155"/>
        <end position="165"/>
    </location>
</feature>
<gene>
    <name evidence="2" type="ORF">SODALDRAFT_335774</name>
</gene>
<dbReference type="GeneID" id="39581021"/>
<dbReference type="EMBL" id="ML119059">
    <property type="protein sequence ID" value="ROT36664.1"/>
    <property type="molecule type" value="Genomic_DNA"/>
</dbReference>
<keyword evidence="3" id="KW-1185">Reference proteome</keyword>
<dbReference type="AlphaFoldDB" id="A0A3N2PQC4"/>
<dbReference type="Proteomes" id="UP000272025">
    <property type="component" value="Unassembled WGS sequence"/>
</dbReference>
<dbReference type="Gene3D" id="2.130.10.10">
    <property type="entry name" value="YVTN repeat-like/Quinoprotein amine dehydrogenase"/>
    <property type="match status" value="1"/>
</dbReference>
<proteinExistence type="predicted"/>
<accession>A0A3N2PQC4</accession>
<feature type="region of interest" description="Disordered" evidence="1">
    <location>
        <begin position="518"/>
        <end position="537"/>
    </location>
</feature>
<evidence type="ECO:0008006" key="4">
    <source>
        <dbReference type="Google" id="ProtNLM"/>
    </source>
</evidence>